<dbReference type="Ensembl" id="ENSCINT00000001474.3">
    <property type="protein sequence ID" value="ENSCINP00000001474.3"/>
    <property type="gene ID" value="ENSCING00000000808.3"/>
</dbReference>
<comment type="subcellular location">
    <subcellularLocation>
        <location evidence="1">Nucleus</location>
    </subcellularLocation>
</comment>
<keyword evidence="2" id="KW-0805">Transcription regulation</keyword>
<feature type="compositionally biased region" description="Polar residues" evidence="8">
    <location>
        <begin position="512"/>
        <end position="530"/>
    </location>
</feature>
<dbReference type="GO" id="GO:0005634">
    <property type="term" value="C:nucleus"/>
    <property type="evidence" value="ECO:0000318"/>
    <property type="project" value="GO_Central"/>
</dbReference>
<evidence type="ECO:0000256" key="5">
    <source>
        <dbReference type="ARBA" id="ARBA00023163"/>
    </source>
</evidence>
<dbReference type="InterPro" id="IPR001346">
    <property type="entry name" value="Interferon_reg_fact_DNA-bd_dom"/>
</dbReference>
<sequence>METADEIRELAPEYRDRLRTWLIKMIESGKIPGLMWENPEKTIFRMPWKHAGRQDYNLEEDSKIFMAWAKHSGRYREGVDKPEPIVWKTRLRCALNKMPDIQEIPERSRLDISEPYRVYRLLPPVHKASQIRRRLFKRSQSHDTDAMTSYGNPLPTSSRVTSQINNQRRSSSIELSERQPLTSPPGLMTSPPSLMTSPNLWYPPSYPLKHQLSSYQLLGRNNLEGGFNLGRSPLPPLNPPFHTSLAPLTPFLSGGNTSLALRHQPTSVMSHVHNMAAQVFAVEHKYRSQLNLTRKLEAENESLKASEQAMCRRLNEVGVAGDEIIGGASTHSLFEKLSKTEERVRSLERELAQYRSAHARERCARERLEAEREKMQNILGRIETSTSFNDDVIVSKQTEKSETHMTSAVADVKPYVTHHVNKTSMSLKRINSPLDLSVEATSSKNRKSSFDQSRDTTWSEDFLTNRRHSNVTSPPTFRVIPMTSQEEKPSSRSSCSSDSTTSRDSYRGRSLSPPQRSSHLASHRNTIQVT</sequence>
<gene>
    <name evidence="10" type="primary">irf-like-3</name>
</gene>
<keyword evidence="11" id="KW-1185">Reference proteome</keyword>
<dbReference type="CDD" id="cd00103">
    <property type="entry name" value="IRF"/>
    <property type="match status" value="1"/>
</dbReference>
<protein>
    <submittedName>
        <fullName evidence="10">Interferon regulatory factor like protein</fullName>
    </submittedName>
</protein>
<dbReference type="SMART" id="SM00348">
    <property type="entry name" value="IRF"/>
    <property type="match status" value="1"/>
</dbReference>
<evidence type="ECO:0000313" key="10">
    <source>
        <dbReference type="Ensembl" id="ENSCINP00000001474.3"/>
    </source>
</evidence>
<dbReference type="FunFam" id="1.10.10.10:FF:000041">
    <property type="entry name" value="Interferon regulatory factor 4"/>
    <property type="match status" value="1"/>
</dbReference>
<dbReference type="GO" id="GO:0002376">
    <property type="term" value="P:immune system process"/>
    <property type="evidence" value="ECO:0000318"/>
    <property type="project" value="GO_Central"/>
</dbReference>
<evidence type="ECO:0000313" key="11">
    <source>
        <dbReference type="Proteomes" id="UP000008144"/>
    </source>
</evidence>
<keyword evidence="3" id="KW-0238">DNA-binding</keyword>
<reference evidence="11" key="1">
    <citation type="journal article" date="2002" name="Science">
        <title>The draft genome of Ciona intestinalis: insights into chordate and vertebrate origins.</title>
        <authorList>
            <person name="Dehal P."/>
            <person name="Satou Y."/>
            <person name="Campbell R.K."/>
            <person name="Chapman J."/>
            <person name="Degnan B."/>
            <person name="De Tomaso A."/>
            <person name="Davidson B."/>
            <person name="Di Gregorio A."/>
            <person name="Gelpke M."/>
            <person name="Goodstein D.M."/>
            <person name="Harafuji N."/>
            <person name="Hastings K.E."/>
            <person name="Ho I."/>
            <person name="Hotta K."/>
            <person name="Huang W."/>
            <person name="Kawashima T."/>
            <person name="Lemaire P."/>
            <person name="Martinez D."/>
            <person name="Meinertzhagen I.A."/>
            <person name="Necula S."/>
            <person name="Nonaka M."/>
            <person name="Putnam N."/>
            <person name="Rash S."/>
            <person name="Saiga H."/>
            <person name="Satake M."/>
            <person name="Terry A."/>
            <person name="Yamada L."/>
            <person name="Wang H.G."/>
            <person name="Awazu S."/>
            <person name="Azumi K."/>
            <person name="Boore J."/>
            <person name="Branno M."/>
            <person name="Chin-Bow S."/>
            <person name="DeSantis R."/>
            <person name="Doyle S."/>
            <person name="Francino P."/>
            <person name="Keys D.N."/>
            <person name="Haga S."/>
            <person name="Hayashi H."/>
            <person name="Hino K."/>
            <person name="Imai K.S."/>
            <person name="Inaba K."/>
            <person name="Kano S."/>
            <person name="Kobayashi K."/>
            <person name="Kobayashi M."/>
            <person name="Lee B.I."/>
            <person name="Makabe K.W."/>
            <person name="Manohar C."/>
            <person name="Matassi G."/>
            <person name="Medina M."/>
            <person name="Mochizuki Y."/>
            <person name="Mount S."/>
            <person name="Morishita T."/>
            <person name="Miura S."/>
            <person name="Nakayama A."/>
            <person name="Nishizaka S."/>
            <person name="Nomoto H."/>
            <person name="Ohta F."/>
            <person name="Oishi K."/>
            <person name="Rigoutsos I."/>
            <person name="Sano M."/>
            <person name="Sasaki A."/>
            <person name="Sasakura Y."/>
            <person name="Shoguchi E."/>
            <person name="Shin-i T."/>
            <person name="Spagnuolo A."/>
            <person name="Stainier D."/>
            <person name="Suzuki M.M."/>
            <person name="Tassy O."/>
            <person name="Takatori N."/>
            <person name="Tokuoka M."/>
            <person name="Yagi K."/>
            <person name="Yoshizaki F."/>
            <person name="Wada S."/>
            <person name="Zhang C."/>
            <person name="Hyatt P.D."/>
            <person name="Larimer F."/>
            <person name="Detter C."/>
            <person name="Doggett N."/>
            <person name="Glavina T."/>
            <person name="Hawkins T."/>
            <person name="Richardson P."/>
            <person name="Lucas S."/>
            <person name="Kohara Y."/>
            <person name="Levine M."/>
            <person name="Satoh N."/>
            <person name="Rokhsar D.S."/>
        </authorList>
    </citation>
    <scope>NUCLEOTIDE SEQUENCE [LARGE SCALE GENOMIC DNA]</scope>
</reference>
<keyword evidence="5" id="KW-0804">Transcription</keyword>
<dbReference type="InterPro" id="IPR036388">
    <property type="entry name" value="WH-like_DNA-bd_sf"/>
</dbReference>
<dbReference type="Gene3D" id="1.10.10.10">
    <property type="entry name" value="Winged helix-like DNA-binding domain superfamily/Winged helix DNA-binding domain"/>
    <property type="match status" value="1"/>
</dbReference>
<keyword evidence="4" id="KW-0010">Activator</keyword>
<feature type="domain" description="IRF tryptophan pentad repeat" evidence="9">
    <location>
        <begin position="15"/>
        <end position="123"/>
    </location>
</feature>
<name>F6RP84_CIOIN</name>
<dbReference type="STRING" id="7719.ENSCINP00000001474"/>
<dbReference type="Proteomes" id="UP000008144">
    <property type="component" value="Unassembled WGS sequence"/>
</dbReference>
<accession>F6RP84</accession>
<feature type="region of interest" description="Disordered" evidence="8">
    <location>
        <begin position="461"/>
        <end position="530"/>
    </location>
</feature>
<feature type="compositionally biased region" description="Polar residues" evidence="8">
    <location>
        <begin position="146"/>
        <end position="174"/>
    </location>
</feature>
<dbReference type="PRINTS" id="PR00267">
    <property type="entry name" value="INTFRNREGFCT"/>
</dbReference>
<dbReference type="PROSITE" id="PS51507">
    <property type="entry name" value="IRF_2"/>
    <property type="match status" value="1"/>
</dbReference>
<dbReference type="Pfam" id="PF00605">
    <property type="entry name" value="IRF"/>
    <property type="match status" value="1"/>
</dbReference>
<reference evidence="10" key="3">
    <citation type="submission" date="2025-09" db="UniProtKB">
        <authorList>
            <consortium name="Ensembl"/>
        </authorList>
    </citation>
    <scope>IDENTIFICATION</scope>
</reference>
<dbReference type="HOGENOM" id="CLU_499280_0_0_1"/>
<dbReference type="SUPFAM" id="SSF46785">
    <property type="entry name" value="Winged helix' DNA-binding domain"/>
    <property type="match status" value="1"/>
</dbReference>
<evidence type="ECO:0000256" key="2">
    <source>
        <dbReference type="ARBA" id="ARBA00023015"/>
    </source>
</evidence>
<dbReference type="AlphaFoldDB" id="F6RP84"/>
<dbReference type="GO" id="GO:0000981">
    <property type="term" value="F:DNA-binding transcription factor activity, RNA polymerase II-specific"/>
    <property type="evidence" value="ECO:0000318"/>
    <property type="project" value="GO_Central"/>
</dbReference>
<proteinExistence type="predicted"/>
<reference evidence="10" key="2">
    <citation type="submission" date="2025-08" db="UniProtKB">
        <authorList>
            <consortium name="Ensembl"/>
        </authorList>
    </citation>
    <scope>IDENTIFICATION</scope>
</reference>
<dbReference type="GeneTree" id="ENSGT00530000064823"/>
<dbReference type="GO" id="GO:0006357">
    <property type="term" value="P:regulation of transcription by RNA polymerase II"/>
    <property type="evidence" value="ECO:0000318"/>
    <property type="project" value="GO_Central"/>
</dbReference>
<keyword evidence="6" id="KW-0539">Nucleus</keyword>
<dbReference type="InParanoid" id="F6RP84"/>
<organism evidence="10 11">
    <name type="scientific">Ciona intestinalis</name>
    <name type="common">Transparent sea squirt</name>
    <name type="synonym">Ascidia intestinalis</name>
    <dbReference type="NCBI Taxonomy" id="7719"/>
    <lineage>
        <taxon>Eukaryota</taxon>
        <taxon>Metazoa</taxon>
        <taxon>Chordata</taxon>
        <taxon>Tunicata</taxon>
        <taxon>Ascidiacea</taxon>
        <taxon>Phlebobranchia</taxon>
        <taxon>Cionidae</taxon>
        <taxon>Ciona</taxon>
    </lineage>
</organism>
<feature type="coiled-coil region" evidence="7">
    <location>
        <begin position="330"/>
        <end position="385"/>
    </location>
</feature>
<evidence type="ECO:0000256" key="6">
    <source>
        <dbReference type="ARBA" id="ARBA00023242"/>
    </source>
</evidence>
<evidence type="ECO:0000256" key="1">
    <source>
        <dbReference type="ARBA" id="ARBA00004123"/>
    </source>
</evidence>
<evidence type="ECO:0000256" key="4">
    <source>
        <dbReference type="ARBA" id="ARBA00023159"/>
    </source>
</evidence>
<evidence type="ECO:0000256" key="3">
    <source>
        <dbReference type="ARBA" id="ARBA00023125"/>
    </source>
</evidence>
<dbReference type="OMA" id="IFMAWAK"/>
<evidence type="ECO:0000256" key="7">
    <source>
        <dbReference type="SAM" id="Coils"/>
    </source>
</evidence>
<dbReference type="GO" id="GO:0000978">
    <property type="term" value="F:RNA polymerase II cis-regulatory region sequence-specific DNA binding"/>
    <property type="evidence" value="ECO:0000318"/>
    <property type="project" value="GO_Central"/>
</dbReference>
<dbReference type="PANTHER" id="PTHR11949">
    <property type="entry name" value="INTERFERON REGULATORY FACTOR"/>
    <property type="match status" value="1"/>
</dbReference>
<dbReference type="GO" id="GO:0045944">
    <property type="term" value="P:positive regulation of transcription by RNA polymerase II"/>
    <property type="evidence" value="ECO:0007669"/>
    <property type="project" value="UniProtKB-ARBA"/>
</dbReference>
<keyword evidence="7" id="KW-0175">Coiled coil</keyword>
<dbReference type="PANTHER" id="PTHR11949:SF53">
    <property type="entry name" value="IRF TRYPTOPHAN PENTAD REPEAT DOMAIN-CONTAINING PROTEIN"/>
    <property type="match status" value="1"/>
</dbReference>
<feature type="region of interest" description="Disordered" evidence="8">
    <location>
        <begin position="137"/>
        <end position="193"/>
    </location>
</feature>
<dbReference type="InterPro" id="IPR036390">
    <property type="entry name" value="WH_DNA-bd_sf"/>
</dbReference>
<evidence type="ECO:0000256" key="8">
    <source>
        <dbReference type="SAM" id="MobiDB-lite"/>
    </source>
</evidence>
<evidence type="ECO:0000259" key="9">
    <source>
        <dbReference type="PROSITE" id="PS51507"/>
    </source>
</evidence>
<feature type="compositionally biased region" description="Low complexity" evidence="8">
    <location>
        <begin position="491"/>
        <end position="503"/>
    </location>
</feature>